<keyword evidence="10" id="KW-0391">Immunity</keyword>
<keyword evidence="3" id="KW-0399">Innate immunity</keyword>
<dbReference type="InterPro" id="IPR032675">
    <property type="entry name" value="LRR_dom_sf"/>
</dbReference>
<dbReference type="InterPro" id="IPR018247">
    <property type="entry name" value="EF_Hand_1_Ca_BS"/>
</dbReference>
<dbReference type="Gene3D" id="1.10.238.10">
    <property type="entry name" value="EF-hand"/>
    <property type="match status" value="1"/>
</dbReference>
<feature type="domain" description="TIR" evidence="18">
    <location>
        <begin position="647"/>
        <end position="773"/>
    </location>
</feature>
<dbReference type="InterPro" id="IPR001751">
    <property type="entry name" value="S100/CaBP7/8-like_CS"/>
</dbReference>
<dbReference type="PROSITE" id="PS00018">
    <property type="entry name" value="EF_HAND_1"/>
    <property type="match status" value="1"/>
</dbReference>
<evidence type="ECO:0000256" key="8">
    <source>
        <dbReference type="ARBA" id="ARBA00022737"/>
    </source>
</evidence>
<name>A0AAW0N7W7_9GOBI</name>
<keyword evidence="9" id="KW-0106">Calcium</keyword>
<dbReference type="PROSITE" id="PS51450">
    <property type="entry name" value="LRR"/>
    <property type="match status" value="2"/>
</dbReference>
<evidence type="ECO:0000256" key="9">
    <source>
        <dbReference type="ARBA" id="ARBA00022837"/>
    </source>
</evidence>
<organism evidence="20 21">
    <name type="scientific">Mugilogobius chulae</name>
    <name type="common">yellowstripe goby</name>
    <dbReference type="NCBI Taxonomy" id="88201"/>
    <lineage>
        <taxon>Eukaryota</taxon>
        <taxon>Metazoa</taxon>
        <taxon>Chordata</taxon>
        <taxon>Craniata</taxon>
        <taxon>Vertebrata</taxon>
        <taxon>Euteleostomi</taxon>
        <taxon>Actinopterygii</taxon>
        <taxon>Neopterygii</taxon>
        <taxon>Teleostei</taxon>
        <taxon>Neoteleostei</taxon>
        <taxon>Acanthomorphata</taxon>
        <taxon>Gobiaria</taxon>
        <taxon>Gobiiformes</taxon>
        <taxon>Gobioidei</taxon>
        <taxon>Gobiidae</taxon>
        <taxon>Gobionellinae</taxon>
        <taxon>Mugilogobius</taxon>
    </lineage>
</organism>
<evidence type="ECO:0000256" key="14">
    <source>
        <dbReference type="ARBA" id="ARBA00023170"/>
    </source>
</evidence>
<keyword evidence="4" id="KW-0433">Leucine-rich repeat</keyword>
<dbReference type="PROSITE" id="PS50104">
    <property type="entry name" value="TIR"/>
    <property type="match status" value="1"/>
</dbReference>
<gene>
    <name evidence="20" type="ORF">WMY93_026569</name>
</gene>
<dbReference type="InterPro" id="IPR011992">
    <property type="entry name" value="EF-hand-dom_pair"/>
</dbReference>
<evidence type="ECO:0000256" key="4">
    <source>
        <dbReference type="ARBA" id="ARBA00022614"/>
    </source>
</evidence>
<evidence type="ECO:0000313" key="20">
    <source>
        <dbReference type="EMBL" id="KAK7886948.1"/>
    </source>
</evidence>
<dbReference type="SUPFAM" id="SSF47473">
    <property type="entry name" value="EF-hand"/>
    <property type="match status" value="1"/>
</dbReference>
<comment type="similarity">
    <text evidence="2">Belongs to the Toll-like receptor family.</text>
</comment>
<keyword evidence="14" id="KW-0675">Receptor</keyword>
<dbReference type="CDD" id="cd00213">
    <property type="entry name" value="S-100"/>
    <property type="match status" value="1"/>
</dbReference>
<evidence type="ECO:0000256" key="6">
    <source>
        <dbReference type="ARBA" id="ARBA00022723"/>
    </source>
</evidence>
<dbReference type="PROSITE" id="PS50222">
    <property type="entry name" value="EF_HAND_2"/>
    <property type="match status" value="1"/>
</dbReference>
<keyword evidence="7 17" id="KW-0732">Signal</keyword>
<evidence type="ECO:0000256" key="5">
    <source>
        <dbReference type="ARBA" id="ARBA00022692"/>
    </source>
</evidence>
<proteinExistence type="inferred from homology"/>
<keyword evidence="6" id="KW-0479">Metal-binding</keyword>
<dbReference type="GO" id="GO:0005886">
    <property type="term" value="C:plasma membrane"/>
    <property type="evidence" value="ECO:0007669"/>
    <property type="project" value="TreeGrafter"/>
</dbReference>
<dbReference type="SUPFAM" id="SSF52058">
    <property type="entry name" value="L domain-like"/>
    <property type="match status" value="1"/>
</dbReference>
<evidence type="ECO:0000256" key="2">
    <source>
        <dbReference type="ARBA" id="ARBA00009634"/>
    </source>
</evidence>
<evidence type="ECO:0000256" key="13">
    <source>
        <dbReference type="ARBA" id="ARBA00023136"/>
    </source>
</evidence>
<evidence type="ECO:0000256" key="1">
    <source>
        <dbReference type="ARBA" id="ARBA00004479"/>
    </source>
</evidence>
<evidence type="ECO:0000313" key="21">
    <source>
        <dbReference type="Proteomes" id="UP001460270"/>
    </source>
</evidence>
<accession>A0AAW0N7W7</accession>
<dbReference type="EMBL" id="JBBPFD010000019">
    <property type="protein sequence ID" value="KAK7886948.1"/>
    <property type="molecule type" value="Genomic_DNA"/>
</dbReference>
<keyword evidence="13" id="KW-0472">Membrane</keyword>
<evidence type="ECO:0000256" key="16">
    <source>
        <dbReference type="ARBA" id="ARBA00023198"/>
    </source>
</evidence>
<reference evidence="21" key="1">
    <citation type="submission" date="2024-04" db="EMBL/GenBank/DDBJ databases">
        <title>Salinicola lusitanus LLJ914,a marine bacterium isolated from the Okinawa Trough.</title>
        <authorList>
            <person name="Li J."/>
        </authorList>
    </citation>
    <scope>NUCLEOTIDE SEQUENCE [LARGE SCALE GENOMIC DNA]</scope>
</reference>
<dbReference type="PROSITE" id="PS00303">
    <property type="entry name" value="S100_CABP"/>
    <property type="match status" value="1"/>
</dbReference>
<dbReference type="InterPro" id="IPR002048">
    <property type="entry name" value="EF_hand_dom"/>
</dbReference>
<dbReference type="GO" id="GO:0006954">
    <property type="term" value="P:inflammatory response"/>
    <property type="evidence" value="ECO:0007669"/>
    <property type="project" value="UniProtKB-KW"/>
</dbReference>
<dbReference type="InterPro" id="IPR035897">
    <property type="entry name" value="Toll_tir_struct_dom_sf"/>
</dbReference>
<protein>
    <submittedName>
        <fullName evidence="20">Uncharacterized protein</fullName>
    </submittedName>
</protein>
<evidence type="ECO:0000256" key="17">
    <source>
        <dbReference type="SAM" id="SignalP"/>
    </source>
</evidence>
<keyword evidence="16" id="KW-0395">Inflammatory response</keyword>
<dbReference type="GO" id="GO:0046914">
    <property type="term" value="F:transition metal ion binding"/>
    <property type="evidence" value="ECO:0007669"/>
    <property type="project" value="InterPro"/>
</dbReference>
<dbReference type="PRINTS" id="PR01537">
    <property type="entry name" value="INTRLKN1R1F"/>
</dbReference>
<keyword evidence="15" id="KW-0325">Glycoprotein</keyword>
<evidence type="ECO:0000256" key="12">
    <source>
        <dbReference type="ARBA" id="ARBA00023027"/>
    </source>
</evidence>
<dbReference type="GO" id="GO:0045087">
    <property type="term" value="P:innate immune response"/>
    <property type="evidence" value="ECO:0007669"/>
    <property type="project" value="UniProtKB-KW"/>
</dbReference>
<feature type="chain" id="PRO_5043777026" evidence="17">
    <location>
        <begin position="18"/>
        <end position="956"/>
    </location>
</feature>
<keyword evidence="11" id="KW-1133">Transmembrane helix</keyword>
<dbReference type="Gene3D" id="3.40.50.10140">
    <property type="entry name" value="Toll/interleukin-1 receptor homology (TIR) domain"/>
    <property type="match status" value="1"/>
</dbReference>
<comment type="subcellular location">
    <subcellularLocation>
        <location evidence="1">Membrane</location>
        <topology evidence="1">Single-pass type I membrane protein</topology>
    </subcellularLocation>
</comment>
<dbReference type="InterPro" id="IPR003591">
    <property type="entry name" value="Leu-rich_rpt_typical-subtyp"/>
</dbReference>
<dbReference type="Pfam" id="PF01582">
    <property type="entry name" value="TIR"/>
    <property type="match status" value="1"/>
</dbReference>
<dbReference type="FunFam" id="3.80.10.10:FF:000046">
    <property type="entry name" value="Toll-like receptor 2"/>
    <property type="match status" value="1"/>
</dbReference>
<dbReference type="InterPro" id="IPR001611">
    <property type="entry name" value="Leu-rich_rpt"/>
</dbReference>
<evidence type="ECO:0000256" key="10">
    <source>
        <dbReference type="ARBA" id="ARBA00022859"/>
    </source>
</evidence>
<dbReference type="PANTHER" id="PTHR24365:SF26">
    <property type="entry name" value="TOLL-LIKE RECEPTOR 18"/>
    <property type="match status" value="1"/>
</dbReference>
<evidence type="ECO:0000256" key="15">
    <source>
        <dbReference type="ARBA" id="ARBA00023180"/>
    </source>
</evidence>
<dbReference type="GO" id="GO:0002224">
    <property type="term" value="P:toll-like receptor signaling pathway"/>
    <property type="evidence" value="ECO:0007669"/>
    <property type="project" value="TreeGrafter"/>
</dbReference>
<comment type="caution">
    <text evidence="20">The sequence shown here is derived from an EMBL/GenBank/DDBJ whole genome shotgun (WGS) entry which is preliminary data.</text>
</comment>
<evidence type="ECO:0000259" key="18">
    <source>
        <dbReference type="PROSITE" id="PS50104"/>
    </source>
</evidence>
<dbReference type="PANTHER" id="PTHR24365">
    <property type="entry name" value="TOLL-LIKE RECEPTOR"/>
    <property type="match status" value="1"/>
</dbReference>
<feature type="domain" description="EF-hand" evidence="19">
    <location>
        <begin position="908"/>
        <end position="943"/>
    </location>
</feature>
<dbReference type="InterPro" id="IPR000157">
    <property type="entry name" value="TIR_dom"/>
</dbReference>
<dbReference type="SMART" id="SM00255">
    <property type="entry name" value="TIR"/>
    <property type="match status" value="1"/>
</dbReference>
<keyword evidence="8" id="KW-0677">Repeat</keyword>
<dbReference type="SUPFAM" id="SSF52200">
    <property type="entry name" value="Toll/Interleukin receptor TIR domain"/>
    <property type="match status" value="1"/>
</dbReference>
<dbReference type="Pfam" id="PF13855">
    <property type="entry name" value="LRR_8"/>
    <property type="match status" value="2"/>
</dbReference>
<dbReference type="FunFam" id="3.40.50.10140:FF:000001">
    <property type="entry name" value="Toll-like receptor 2"/>
    <property type="match status" value="1"/>
</dbReference>
<dbReference type="GO" id="GO:0005509">
    <property type="term" value="F:calcium ion binding"/>
    <property type="evidence" value="ECO:0007669"/>
    <property type="project" value="InterPro"/>
</dbReference>
<dbReference type="Proteomes" id="UP001460270">
    <property type="component" value="Unassembled WGS sequence"/>
</dbReference>
<dbReference type="InterPro" id="IPR034325">
    <property type="entry name" value="S-100_dom"/>
</dbReference>
<keyword evidence="21" id="KW-1185">Reference proteome</keyword>
<keyword evidence="5" id="KW-0812">Transmembrane</keyword>
<evidence type="ECO:0000256" key="3">
    <source>
        <dbReference type="ARBA" id="ARBA00022588"/>
    </source>
</evidence>
<dbReference type="Gene3D" id="3.80.10.10">
    <property type="entry name" value="Ribonuclease Inhibitor"/>
    <property type="match status" value="1"/>
</dbReference>
<evidence type="ECO:0000259" key="19">
    <source>
        <dbReference type="PROSITE" id="PS50222"/>
    </source>
</evidence>
<feature type="signal peptide" evidence="17">
    <location>
        <begin position="1"/>
        <end position="17"/>
    </location>
</feature>
<dbReference type="GO" id="GO:0038023">
    <property type="term" value="F:signaling receptor activity"/>
    <property type="evidence" value="ECO:0007669"/>
    <property type="project" value="TreeGrafter"/>
</dbReference>
<evidence type="ECO:0000256" key="11">
    <source>
        <dbReference type="ARBA" id="ARBA00022989"/>
    </source>
</evidence>
<sequence length="956" mass="110286">MLCTLLSLCALFAGTQSSPALTLTSSPVSTSAVAPCIISIPKHSADCLGRQLDSVPWQHLPTTLEIIDLSYNKLDTIYANDFSKFPKLRKLLLAYNNISHIDENAFQYNPLLEDLNIFNNSLQEIPARPLQPLSNLKTLLMSNNLYKHATLAESFSSFTKLQVLSMGGPLVMGLRRGDFESIQNISLELFAIKCSSNLSYYERGSLEVVQTKQMGFDMAIDKLPNALLDMLGDLADKKLTDLQFRNLFEFTYYTGTEDIFRRLQNITAGRLIFYRGKFNENLMRMLLLNLQKTTIKRLRLQYIDFARSPSFSDSGAESSITDLKLDHLDLWYISNPDILRFDWRFTWLSKIKELSIQYVYLNSAPCDAWLEMRTLRMLDVSNNRLRNEYIYNRRCVYKGTLPNLRTFNLTNNELTSLRDLSSLTRYFHQMDVLDVSYNKLGSADQSSGCVWYQNITRFIAHHNEFVSKSLLCLPATVEYLDLSYCNLDELDMMFFKKATNIKELLLSGNKIKYIPPDWKSLSLQSLSLDGNSFGVITIDSFQEMPLLTSLKAGNNPYQCTCELHAFVENTLAKEKVNLTDWPWNYHCYHPQPLLNTLISKYFPVVIIVLMVICYIFDLPWYTKATYQIIRAKYRAYQENASEGVGQFTYHAFISYSHSDADWVRDQLLPALENSRNPYRLCIHERDFMPGKWIIDNIIENIESSRKVIFVLSRHFVNSEWCNYELYFAQQRAMGKSFNDYCKLRKMLSTKTYLEWPQQVSQQSFFWAQLRSVLGRPSLVRSRSFSVRSRVHSDETQPLEASSKLSVAVIGESGSTTLDKREEEEELNQRQIPWQVHKNMDKAVSKSCSSKMEETRLTASIQTLVAVFHEYACIDEAASGKVASMDQFKLSKRELKELLYKELHFENVKDTAKLDEMMADLDEDGDGQVDFKEYVVLVVTIACICNDFLEHLINKGE</sequence>
<keyword evidence="12" id="KW-0520">NAD</keyword>
<dbReference type="AlphaFoldDB" id="A0AAW0N7W7"/>
<evidence type="ECO:0000256" key="7">
    <source>
        <dbReference type="ARBA" id="ARBA00022729"/>
    </source>
</evidence>
<dbReference type="SMART" id="SM00054">
    <property type="entry name" value="EFh"/>
    <property type="match status" value="1"/>
</dbReference>
<dbReference type="SMART" id="SM00369">
    <property type="entry name" value="LRR_TYP"/>
    <property type="match status" value="5"/>
</dbReference>